<dbReference type="InterPro" id="IPR036291">
    <property type="entry name" value="NAD(P)-bd_dom_sf"/>
</dbReference>
<dbReference type="InterPro" id="IPR020843">
    <property type="entry name" value="ER"/>
</dbReference>
<evidence type="ECO:0000256" key="4">
    <source>
        <dbReference type="ARBA" id="ARBA00022857"/>
    </source>
</evidence>
<reference evidence="9" key="1">
    <citation type="journal article" date="2019" name="Int. J. Syst. Evol. Microbiol.">
        <title>The Global Catalogue of Microorganisms (GCM) 10K type strain sequencing project: providing services to taxonomists for standard genome sequencing and annotation.</title>
        <authorList>
            <consortium name="The Broad Institute Genomics Platform"/>
            <consortium name="The Broad Institute Genome Sequencing Center for Infectious Disease"/>
            <person name="Wu L."/>
            <person name="Ma J."/>
        </authorList>
    </citation>
    <scope>NUCLEOTIDE SEQUENCE [LARGE SCALE GENOMIC DNA]</scope>
    <source>
        <strain evidence="9">CGMCC 4.7198</strain>
    </source>
</reference>
<keyword evidence="4" id="KW-0521">NADP</keyword>
<dbReference type="InterPro" id="IPR013149">
    <property type="entry name" value="ADH-like_C"/>
</dbReference>
<keyword evidence="6" id="KW-0007">Acetylation</keyword>
<evidence type="ECO:0000313" key="8">
    <source>
        <dbReference type="EMBL" id="MFD0284890.1"/>
    </source>
</evidence>
<organism evidence="8 9">
    <name type="scientific">Streptomyces lutosisoli</name>
    <dbReference type="NCBI Taxonomy" id="2665721"/>
    <lineage>
        <taxon>Bacteria</taxon>
        <taxon>Bacillati</taxon>
        <taxon>Actinomycetota</taxon>
        <taxon>Actinomycetes</taxon>
        <taxon>Kitasatosporales</taxon>
        <taxon>Streptomycetaceae</taxon>
        <taxon>Streptomyces</taxon>
    </lineage>
</organism>
<dbReference type="Gene3D" id="3.90.180.10">
    <property type="entry name" value="Medium-chain alcohol dehydrogenases, catalytic domain"/>
    <property type="match status" value="2"/>
</dbReference>
<keyword evidence="3" id="KW-0963">Cytoplasm</keyword>
<protein>
    <submittedName>
        <fullName evidence="8">Crotonyl-CoA carboxylase/reductase</fullName>
        <ecNumber evidence="8">1.3.1.85</ecNumber>
    </submittedName>
</protein>
<dbReference type="InterPro" id="IPR051603">
    <property type="entry name" value="Zinc-ADH_QOR/CCCR"/>
</dbReference>
<sequence>MASLIEAVQHGADPAELMACEVPESYRAVFLRRADEQLFHGSESPGDKDVRRTLHVGEVPMPELAPDEALVAVMSSAVNYNTVWSALYEPVSTFRFLRQFGRQDRWTARHDCDYQVVGSDAAGVVVRVGSAVRHWSPGDPVVVNPPYIDEQDPVSQRDGMMTNGMLAWGFETNFGAFGDFAVVRASQLVPKPPHLSWEEAACNTLCLGTSYRMLIGDNGARIKAGDIVLIWGAAGGLGSYAVQLVRQAGGIAVGVVGSTAKADLMDRLGCHLVVDRNSVGLGDAGEGDPGSAWKALGSVIRKELGEDPHVAFEHVGKATFETSVNVVRRGGTVVTCGSSSGYQHAYDNRYLWMKLKRIIGSHGANADEACEANRLMRLGMVVPALSRVYPLHEAPEATRSVQLNAHEGKVGLLNLATAEGQGVTDQALRQQVGEERLRLFRDHAAGSSAGSAGAVTGR</sequence>
<dbReference type="PANTHER" id="PTHR44154:SF1">
    <property type="entry name" value="QUINONE OXIDOREDUCTASE"/>
    <property type="match status" value="1"/>
</dbReference>
<evidence type="ECO:0000256" key="2">
    <source>
        <dbReference type="ARBA" id="ARBA00011881"/>
    </source>
</evidence>
<name>A0ABW2VK42_9ACTN</name>
<keyword evidence="5" id="KW-0694">RNA-binding</keyword>
<dbReference type="InterPro" id="IPR002052">
    <property type="entry name" value="DNA_methylase_N6_adenine_CS"/>
</dbReference>
<feature type="domain" description="Enoyl reductase (ER)" evidence="7">
    <location>
        <begin position="49"/>
        <end position="412"/>
    </location>
</feature>
<dbReference type="PROSITE" id="PS00092">
    <property type="entry name" value="N6_MTASE"/>
    <property type="match status" value="1"/>
</dbReference>
<dbReference type="Pfam" id="PF00107">
    <property type="entry name" value="ADH_zinc_N"/>
    <property type="match status" value="1"/>
</dbReference>
<keyword evidence="9" id="KW-1185">Reference proteome</keyword>
<dbReference type="EMBL" id="JBHTEC010000001">
    <property type="protein sequence ID" value="MFD0284890.1"/>
    <property type="molecule type" value="Genomic_DNA"/>
</dbReference>
<dbReference type="EC" id="1.3.1.85" evidence="8"/>
<evidence type="ECO:0000313" key="9">
    <source>
        <dbReference type="Proteomes" id="UP001596957"/>
    </source>
</evidence>
<dbReference type="SMART" id="SM00829">
    <property type="entry name" value="PKS_ER"/>
    <property type="match status" value="1"/>
</dbReference>
<dbReference type="NCBIfam" id="TIGR01751">
    <property type="entry name" value="crot-CoA-red"/>
    <property type="match status" value="1"/>
</dbReference>
<dbReference type="GO" id="GO:0016491">
    <property type="term" value="F:oxidoreductase activity"/>
    <property type="evidence" value="ECO:0007669"/>
    <property type="project" value="UniProtKB-KW"/>
</dbReference>
<accession>A0ABW2VK42</accession>
<gene>
    <name evidence="8" type="primary">ccrA</name>
    <name evidence="8" type="ORF">ACFQZP_25080</name>
</gene>
<dbReference type="Pfam" id="PF08240">
    <property type="entry name" value="ADH_N"/>
    <property type="match status" value="1"/>
</dbReference>
<keyword evidence="8" id="KW-0560">Oxidoreductase</keyword>
<dbReference type="Proteomes" id="UP001596957">
    <property type="component" value="Unassembled WGS sequence"/>
</dbReference>
<comment type="caution">
    <text evidence="8">The sequence shown here is derived from an EMBL/GenBank/DDBJ whole genome shotgun (WGS) entry which is preliminary data.</text>
</comment>
<evidence type="ECO:0000256" key="3">
    <source>
        <dbReference type="ARBA" id="ARBA00022490"/>
    </source>
</evidence>
<proteinExistence type="predicted"/>
<comment type="subunit">
    <text evidence="2">Homotetramer.</text>
</comment>
<evidence type="ECO:0000259" key="7">
    <source>
        <dbReference type="SMART" id="SM00829"/>
    </source>
</evidence>
<dbReference type="RefSeq" id="WP_381259119.1">
    <property type="nucleotide sequence ID" value="NZ_JBHTBI010000031.1"/>
</dbReference>
<dbReference type="InterPro" id="IPR011032">
    <property type="entry name" value="GroES-like_sf"/>
</dbReference>
<dbReference type="SUPFAM" id="SSF51735">
    <property type="entry name" value="NAD(P)-binding Rossmann-fold domains"/>
    <property type="match status" value="1"/>
</dbReference>
<comment type="subcellular location">
    <subcellularLocation>
        <location evidence="1">Cytoplasm</location>
    </subcellularLocation>
</comment>
<dbReference type="InterPro" id="IPR013154">
    <property type="entry name" value="ADH-like_N"/>
</dbReference>
<evidence type="ECO:0000256" key="6">
    <source>
        <dbReference type="ARBA" id="ARBA00022990"/>
    </source>
</evidence>
<dbReference type="InterPro" id="IPR002364">
    <property type="entry name" value="Quin_OxRdtase/zeta-crystal_CS"/>
</dbReference>
<dbReference type="SUPFAM" id="SSF50129">
    <property type="entry name" value="GroES-like"/>
    <property type="match status" value="1"/>
</dbReference>
<evidence type="ECO:0000256" key="1">
    <source>
        <dbReference type="ARBA" id="ARBA00004496"/>
    </source>
</evidence>
<dbReference type="PANTHER" id="PTHR44154">
    <property type="entry name" value="QUINONE OXIDOREDUCTASE"/>
    <property type="match status" value="1"/>
</dbReference>
<dbReference type="PROSITE" id="PS01162">
    <property type="entry name" value="QOR_ZETA_CRYSTAL"/>
    <property type="match status" value="1"/>
</dbReference>
<evidence type="ECO:0000256" key="5">
    <source>
        <dbReference type="ARBA" id="ARBA00022884"/>
    </source>
</evidence>
<dbReference type="InterPro" id="IPR010085">
    <property type="entry name" value="Crot_CoA_red"/>
</dbReference>